<dbReference type="Proteomes" id="UP000006454">
    <property type="component" value="Unassembled WGS sequence"/>
</dbReference>
<proteinExistence type="predicted"/>
<organism evidence="1 2">
    <name type="scientific">Fusobacterium vincentii ATCC 49256</name>
    <dbReference type="NCBI Taxonomy" id="209882"/>
    <lineage>
        <taxon>Bacteria</taxon>
        <taxon>Fusobacteriati</taxon>
        <taxon>Fusobacteriota</taxon>
        <taxon>Fusobacteriia</taxon>
        <taxon>Fusobacteriales</taxon>
        <taxon>Fusobacteriaceae</taxon>
        <taxon>Fusobacterium</taxon>
    </lineage>
</organism>
<accession>Q7P3P4</accession>
<reference evidence="1 2" key="1">
    <citation type="journal article" date="2003" name="Genome Res.">
        <title>Genome analysis of F. nucleatum sub spp vincentii and its comparison with the genome of F. nucleatum ATCC 25586.</title>
        <authorList>
            <person name="Kapatral V."/>
            <person name="Ivanova N."/>
            <person name="Anderson I."/>
            <person name="Reznik G."/>
            <person name="Bhattacharyya A."/>
            <person name="Gardner W.L."/>
            <person name="Mikhailova N."/>
            <person name="Lapidus A."/>
            <person name="Larsen N."/>
            <person name="D'Souza M."/>
            <person name="Walunas T."/>
            <person name="Haselkorn R."/>
            <person name="Overbeek R."/>
            <person name="Kyrpides N."/>
        </authorList>
    </citation>
    <scope>NUCLEOTIDE SEQUENCE [LARGE SCALE GENOMIC DNA]</scope>
    <source>
        <strain evidence="1 2">ATCC 49256</strain>
    </source>
</reference>
<name>Q7P3P4_FUSVC</name>
<sequence>MELTKLLVKDLMNGKFELFSDYMYRTREYLIKVPKGFVTDYASIPKLLRGIVLPYGKHSGASVVHDWLYSSNCNLGLSREKSDKIFLEILKEEKVSFLLRILMYFAVRKFGKSRFRRGCCKLMVFIISL</sequence>
<evidence type="ECO:0008006" key="3">
    <source>
        <dbReference type="Google" id="ProtNLM"/>
    </source>
</evidence>
<protein>
    <recommendedName>
        <fullName evidence="3">DUF1353 domain-containing protein</fullName>
    </recommendedName>
</protein>
<dbReference type="EMBL" id="AABF01000196">
    <property type="protein sequence ID" value="EAA23196.1"/>
    <property type="molecule type" value="Genomic_DNA"/>
</dbReference>
<evidence type="ECO:0000313" key="2">
    <source>
        <dbReference type="Proteomes" id="UP000006454"/>
    </source>
</evidence>
<dbReference type="InterPro" id="IPR010767">
    <property type="entry name" value="Phage_CGC-2007_Cje0229"/>
</dbReference>
<evidence type="ECO:0000313" key="1">
    <source>
        <dbReference type="EMBL" id="EAA23196.1"/>
    </source>
</evidence>
<gene>
    <name evidence="1" type="ORF">FNV0146</name>
</gene>
<dbReference type="AlphaFoldDB" id="Q7P3P4"/>
<comment type="caution">
    <text evidence="1">The sequence shown here is derived from an EMBL/GenBank/DDBJ whole genome shotgun (WGS) entry which is preliminary data.</text>
</comment>
<dbReference type="Pfam" id="PF07087">
    <property type="entry name" value="DUF1353"/>
    <property type="match status" value="1"/>
</dbReference>